<evidence type="ECO:0000313" key="1">
    <source>
        <dbReference type="EMBL" id="KAI0032564.1"/>
    </source>
</evidence>
<proteinExistence type="predicted"/>
<comment type="caution">
    <text evidence="1">The sequence shown here is derived from an EMBL/GenBank/DDBJ whole genome shotgun (WGS) entry which is preliminary data.</text>
</comment>
<sequence length="283" mass="31050">MPDTIGRVNRLISGLPSDETLPGENMTTLKETHKRLTAALTDIKTHSERDVKSIDEALEHLSILIGLRRASESAPPDTKRSKRPRVSSPAGRANTPSTPRGSVGPQGPPPFSREPKARREALSAQLPLQSGRMVAFHPPPAGKPNGTENGDTEDTTWILAKVVRCINQDKNRYEVQDIEPQDDGHSACYKTTLRALLPLPELDVSPNSPTHLNAYHEFPPGSTVLALYPDTSCFYRAEVLGSPSSTGRNPGAKIIPTYKLRFEDDDDQEHTVSAQFVVEWPGH</sequence>
<name>A0ACB8QLD3_9AGAM</name>
<accession>A0ACB8QLD3</accession>
<dbReference type="Proteomes" id="UP000814128">
    <property type="component" value="Unassembled WGS sequence"/>
</dbReference>
<reference evidence="1" key="2">
    <citation type="journal article" date="2022" name="New Phytol.">
        <title>Evolutionary transition to the ectomycorrhizal habit in the genomes of a hyperdiverse lineage of mushroom-forming fungi.</title>
        <authorList>
            <person name="Looney B."/>
            <person name="Miyauchi S."/>
            <person name="Morin E."/>
            <person name="Drula E."/>
            <person name="Courty P.E."/>
            <person name="Kohler A."/>
            <person name="Kuo A."/>
            <person name="LaButti K."/>
            <person name="Pangilinan J."/>
            <person name="Lipzen A."/>
            <person name="Riley R."/>
            <person name="Andreopoulos W."/>
            <person name="He G."/>
            <person name="Johnson J."/>
            <person name="Nolan M."/>
            <person name="Tritt A."/>
            <person name="Barry K.W."/>
            <person name="Grigoriev I.V."/>
            <person name="Nagy L.G."/>
            <person name="Hibbett D."/>
            <person name="Henrissat B."/>
            <person name="Matheny P.B."/>
            <person name="Labbe J."/>
            <person name="Martin F.M."/>
        </authorList>
    </citation>
    <scope>NUCLEOTIDE SEQUENCE</scope>
    <source>
        <strain evidence="1">EC-137</strain>
    </source>
</reference>
<reference evidence="1" key="1">
    <citation type="submission" date="2021-02" db="EMBL/GenBank/DDBJ databases">
        <authorList>
            <consortium name="DOE Joint Genome Institute"/>
            <person name="Ahrendt S."/>
            <person name="Looney B.P."/>
            <person name="Miyauchi S."/>
            <person name="Morin E."/>
            <person name="Drula E."/>
            <person name="Courty P.E."/>
            <person name="Chicoki N."/>
            <person name="Fauchery L."/>
            <person name="Kohler A."/>
            <person name="Kuo A."/>
            <person name="Labutti K."/>
            <person name="Pangilinan J."/>
            <person name="Lipzen A."/>
            <person name="Riley R."/>
            <person name="Andreopoulos W."/>
            <person name="He G."/>
            <person name="Johnson J."/>
            <person name="Barry K.W."/>
            <person name="Grigoriev I.V."/>
            <person name="Nagy L."/>
            <person name="Hibbett D."/>
            <person name="Henrissat B."/>
            <person name="Matheny P.B."/>
            <person name="Labbe J."/>
            <person name="Martin F."/>
        </authorList>
    </citation>
    <scope>NUCLEOTIDE SEQUENCE</scope>
    <source>
        <strain evidence="1">EC-137</strain>
    </source>
</reference>
<evidence type="ECO:0000313" key="2">
    <source>
        <dbReference type="Proteomes" id="UP000814128"/>
    </source>
</evidence>
<keyword evidence="2" id="KW-1185">Reference proteome</keyword>
<dbReference type="EMBL" id="MU273542">
    <property type="protein sequence ID" value="KAI0032564.1"/>
    <property type="molecule type" value="Genomic_DNA"/>
</dbReference>
<protein>
    <submittedName>
        <fullName evidence="1">SGF29 tudor-like domain-containing protein</fullName>
    </submittedName>
</protein>
<organism evidence="1 2">
    <name type="scientific">Vararia minispora EC-137</name>
    <dbReference type="NCBI Taxonomy" id="1314806"/>
    <lineage>
        <taxon>Eukaryota</taxon>
        <taxon>Fungi</taxon>
        <taxon>Dikarya</taxon>
        <taxon>Basidiomycota</taxon>
        <taxon>Agaricomycotina</taxon>
        <taxon>Agaricomycetes</taxon>
        <taxon>Russulales</taxon>
        <taxon>Lachnocladiaceae</taxon>
        <taxon>Vararia</taxon>
    </lineage>
</organism>
<gene>
    <name evidence="1" type="ORF">K488DRAFT_70532</name>
</gene>